<proteinExistence type="predicted"/>
<organism evidence="2 3">
    <name type="scientific">Septoria linicola</name>
    <dbReference type="NCBI Taxonomy" id="215465"/>
    <lineage>
        <taxon>Eukaryota</taxon>
        <taxon>Fungi</taxon>
        <taxon>Dikarya</taxon>
        <taxon>Ascomycota</taxon>
        <taxon>Pezizomycotina</taxon>
        <taxon>Dothideomycetes</taxon>
        <taxon>Dothideomycetidae</taxon>
        <taxon>Mycosphaerellales</taxon>
        <taxon>Mycosphaerellaceae</taxon>
        <taxon>Septoria</taxon>
    </lineage>
</organism>
<accession>A0A9Q9AVK8</accession>
<dbReference type="Proteomes" id="UP001056384">
    <property type="component" value="Chromosome 7"/>
</dbReference>
<evidence type="ECO:0000313" key="3">
    <source>
        <dbReference type="Proteomes" id="UP001056384"/>
    </source>
</evidence>
<gene>
    <name evidence="2" type="ORF">Slin15195_G089930</name>
</gene>
<feature type="region of interest" description="Disordered" evidence="1">
    <location>
        <begin position="98"/>
        <end position="120"/>
    </location>
</feature>
<dbReference type="EMBL" id="CP099424">
    <property type="protein sequence ID" value="USW55674.1"/>
    <property type="molecule type" value="Genomic_DNA"/>
</dbReference>
<sequence>MGICIACGKSCPPHRFAGRPCDSHANNVCCDCWKKHLYIEVIINKTTAITCAQCNKMIDEAQFKEGAKVTQEYFVTLKAVAVTLDGAPDQADAAKAVKSSMKENTIDGDQQQRGVRKMAKRDKIKEDDFVYVDKDDVSVDQDDWQVIGKDDL</sequence>
<dbReference type="AlphaFoldDB" id="A0A9Q9AVK8"/>
<protein>
    <submittedName>
        <fullName evidence="2">Uncharacterized protein</fullName>
    </submittedName>
</protein>
<keyword evidence="3" id="KW-1185">Reference proteome</keyword>
<evidence type="ECO:0000256" key="1">
    <source>
        <dbReference type="SAM" id="MobiDB-lite"/>
    </source>
</evidence>
<name>A0A9Q9AVK8_9PEZI</name>
<reference evidence="2" key="1">
    <citation type="submission" date="2022-06" db="EMBL/GenBank/DDBJ databases">
        <title>Complete genome sequences of two strains of the flax pathogen Septoria linicola.</title>
        <authorList>
            <person name="Lapalu N."/>
            <person name="Simon A."/>
            <person name="Demenou B."/>
            <person name="Paumier D."/>
            <person name="Guillot M.-P."/>
            <person name="Gout L."/>
            <person name="Valade R."/>
        </authorList>
    </citation>
    <scope>NUCLEOTIDE SEQUENCE</scope>
    <source>
        <strain evidence="2">SE15195</strain>
    </source>
</reference>
<evidence type="ECO:0000313" key="2">
    <source>
        <dbReference type="EMBL" id="USW55674.1"/>
    </source>
</evidence>